<comment type="caution">
    <text evidence="1">The sequence shown here is derived from an EMBL/GenBank/DDBJ whole genome shotgun (WGS) entry which is preliminary data.</text>
</comment>
<dbReference type="Proteomes" id="UP001472677">
    <property type="component" value="Unassembled WGS sequence"/>
</dbReference>
<protein>
    <recommendedName>
        <fullName evidence="3">DUF4283 domain-containing protein</fullName>
    </recommendedName>
</protein>
<proteinExistence type="predicted"/>
<reference evidence="1 2" key="1">
    <citation type="journal article" date="2024" name="G3 (Bethesda)">
        <title>Genome assembly of Hibiscus sabdariffa L. provides insights into metabolisms of medicinal natural products.</title>
        <authorList>
            <person name="Kim T."/>
        </authorList>
    </citation>
    <scope>NUCLEOTIDE SEQUENCE [LARGE SCALE GENOMIC DNA]</scope>
    <source>
        <strain evidence="1">TK-2024</strain>
        <tissue evidence="1">Old leaves</tissue>
    </source>
</reference>
<sequence>MWCCQGQEFRRQNHEGKQISLGAEKLYQWGQSHNQNKGRSTGKKLLFSSTTRRRLNTTFAFVRFSSLWEALNAVDCANNIRMDGFTIKVFLERKSNGDSKGQTEKFKQFTKRAPVSVDFARGRDERSYKEVLLQKMTSQRRRWSKGSLNPQPGCQFSKDQWKRESMLKDWFCDIDSVENFMNEKKLRVWACIEGLPLEVWNESSLVTIASQWGNVIRLDTDTAERNRLDIAKILLGVKGLSSIPPFLSIEVNGVSHFLRVSITEFEDDTCWINGMFEHLVI</sequence>
<evidence type="ECO:0008006" key="3">
    <source>
        <dbReference type="Google" id="ProtNLM"/>
    </source>
</evidence>
<name>A0ABR2EC90_9ROSI</name>
<dbReference type="InterPro" id="IPR035979">
    <property type="entry name" value="RBD_domain_sf"/>
</dbReference>
<evidence type="ECO:0000313" key="2">
    <source>
        <dbReference type="Proteomes" id="UP001472677"/>
    </source>
</evidence>
<accession>A0ABR2EC90</accession>
<dbReference type="SUPFAM" id="SSF54928">
    <property type="entry name" value="RNA-binding domain, RBD"/>
    <property type="match status" value="1"/>
</dbReference>
<organism evidence="1 2">
    <name type="scientific">Hibiscus sabdariffa</name>
    <name type="common">roselle</name>
    <dbReference type="NCBI Taxonomy" id="183260"/>
    <lineage>
        <taxon>Eukaryota</taxon>
        <taxon>Viridiplantae</taxon>
        <taxon>Streptophyta</taxon>
        <taxon>Embryophyta</taxon>
        <taxon>Tracheophyta</taxon>
        <taxon>Spermatophyta</taxon>
        <taxon>Magnoliopsida</taxon>
        <taxon>eudicotyledons</taxon>
        <taxon>Gunneridae</taxon>
        <taxon>Pentapetalae</taxon>
        <taxon>rosids</taxon>
        <taxon>malvids</taxon>
        <taxon>Malvales</taxon>
        <taxon>Malvaceae</taxon>
        <taxon>Malvoideae</taxon>
        <taxon>Hibiscus</taxon>
    </lineage>
</organism>
<dbReference type="CDD" id="cd00590">
    <property type="entry name" value="RRM_SF"/>
    <property type="match status" value="1"/>
</dbReference>
<keyword evidence="2" id="KW-1185">Reference proteome</keyword>
<gene>
    <name evidence="1" type="ORF">V6N12_003042</name>
</gene>
<dbReference type="Gene3D" id="3.30.70.330">
    <property type="match status" value="1"/>
</dbReference>
<evidence type="ECO:0000313" key="1">
    <source>
        <dbReference type="EMBL" id="KAK8556645.1"/>
    </source>
</evidence>
<dbReference type="InterPro" id="IPR012677">
    <property type="entry name" value="Nucleotide-bd_a/b_plait_sf"/>
</dbReference>
<dbReference type="EMBL" id="JBBPBM010000017">
    <property type="protein sequence ID" value="KAK8556645.1"/>
    <property type="molecule type" value="Genomic_DNA"/>
</dbReference>